<evidence type="ECO:0000256" key="2">
    <source>
        <dbReference type="PROSITE-ProRule" id="PRU00335"/>
    </source>
</evidence>
<evidence type="ECO:0000313" key="4">
    <source>
        <dbReference type="EMBL" id="EHQ61891.1"/>
    </source>
</evidence>
<accession>H3SG81</accession>
<feature type="domain" description="HTH tetR-type" evidence="3">
    <location>
        <begin position="1"/>
        <end position="58"/>
    </location>
</feature>
<protein>
    <submittedName>
        <fullName evidence="4">Transcriptional regulator</fullName>
    </submittedName>
</protein>
<keyword evidence="1 2" id="KW-0238">DNA-binding</keyword>
<dbReference type="PANTHER" id="PTHR43479:SF11">
    <property type="entry name" value="ACREF_ENVCD OPERON REPRESSOR-RELATED"/>
    <property type="match status" value="1"/>
</dbReference>
<dbReference type="InterPro" id="IPR001647">
    <property type="entry name" value="HTH_TetR"/>
</dbReference>
<dbReference type="SUPFAM" id="SSF48498">
    <property type="entry name" value="Tetracyclin repressor-like, C-terminal domain"/>
    <property type="match status" value="1"/>
</dbReference>
<evidence type="ECO:0000256" key="1">
    <source>
        <dbReference type="ARBA" id="ARBA00023125"/>
    </source>
</evidence>
<dbReference type="InterPro" id="IPR023772">
    <property type="entry name" value="DNA-bd_HTH_TetR-type_CS"/>
</dbReference>
<dbReference type="InterPro" id="IPR050624">
    <property type="entry name" value="HTH-type_Tx_Regulator"/>
</dbReference>
<dbReference type="AlphaFoldDB" id="H3SG81"/>
<dbReference type="PROSITE" id="PS50977">
    <property type="entry name" value="HTH_TETR_2"/>
    <property type="match status" value="1"/>
</dbReference>
<dbReference type="Gene3D" id="1.10.357.10">
    <property type="entry name" value="Tetracycline Repressor, domain 2"/>
    <property type="match status" value="1"/>
</dbReference>
<dbReference type="PROSITE" id="PS01081">
    <property type="entry name" value="HTH_TETR_1"/>
    <property type="match status" value="1"/>
</dbReference>
<keyword evidence="5" id="KW-1185">Reference proteome</keyword>
<dbReference type="STRING" id="1131935.PDENDC454_12680"/>
<dbReference type="PRINTS" id="PR00455">
    <property type="entry name" value="HTHTETR"/>
</dbReference>
<dbReference type="Proteomes" id="UP000003900">
    <property type="component" value="Unassembled WGS sequence"/>
</dbReference>
<dbReference type="Pfam" id="PF00440">
    <property type="entry name" value="TetR_N"/>
    <property type="match status" value="1"/>
</dbReference>
<dbReference type="GO" id="GO:0003677">
    <property type="term" value="F:DNA binding"/>
    <property type="evidence" value="ECO:0007669"/>
    <property type="project" value="UniProtKB-UniRule"/>
</dbReference>
<dbReference type="SUPFAM" id="SSF46689">
    <property type="entry name" value="Homeodomain-like"/>
    <property type="match status" value="1"/>
</dbReference>
<reference evidence="4 5" key="1">
    <citation type="journal article" date="2012" name="J. Bacteriol.">
        <title>Genome Sequence of the Pattern-Forming Social Bacterium Paenibacillus dendritiformis C454 Chiral Morphotype.</title>
        <authorList>
            <person name="Sirota-Madi A."/>
            <person name="Olender T."/>
            <person name="Helman Y."/>
            <person name="Brainis I."/>
            <person name="Finkelshtein A."/>
            <person name="Roth D."/>
            <person name="Hagai E."/>
            <person name="Leshkowitz D."/>
            <person name="Brodsky L."/>
            <person name="Galatenko V."/>
            <person name="Nikolaev V."/>
            <person name="Gutnick D.L."/>
            <person name="Lancet D."/>
            <person name="Ben-Jacob E."/>
        </authorList>
    </citation>
    <scope>NUCLEOTIDE SEQUENCE [LARGE SCALE GENOMIC DNA]</scope>
    <source>
        <strain evidence="4 5">C454</strain>
    </source>
</reference>
<dbReference type="PANTHER" id="PTHR43479">
    <property type="entry name" value="ACREF/ENVCD OPERON REPRESSOR-RELATED"/>
    <property type="match status" value="1"/>
</dbReference>
<name>H3SG81_9BACL</name>
<dbReference type="EMBL" id="AHKH01000028">
    <property type="protein sequence ID" value="EHQ61891.1"/>
    <property type="molecule type" value="Genomic_DNA"/>
</dbReference>
<organism evidence="4 5">
    <name type="scientific">Paenibacillus dendritiformis C454</name>
    <dbReference type="NCBI Taxonomy" id="1131935"/>
    <lineage>
        <taxon>Bacteria</taxon>
        <taxon>Bacillati</taxon>
        <taxon>Bacillota</taxon>
        <taxon>Bacilli</taxon>
        <taxon>Bacillales</taxon>
        <taxon>Paenibacillaceae</taxon>
        <taxon>Paenibacillus</taxon>
    </lineage>
</organism>
<feature type="DNA-binding region" description="H-T-H motif" evidence="2">
    <location>
        <begin position="21"/>
        <end position="40"/>
    </location>
</feature>
<evidence type="ECO:0000313" key="5">
    <source>
        <dbReference type="Proteomes" id="UP000003900"/>
    </source>
</evidence>
<proteinExistence type="predicted"/>
<dbReference type="RefSeq" id="WP_006677035.1">
    <property type="nucleotide sequence ID" value="NZ_AHKH01000028.1"/>
</dbReference>
<gene>
    <name evidence="4" type="ORF">PDENDC454_12680</name>
</gene>
<dbReference type="InterPro" id="IPR009057">
    <property type="entry name" value="Homeodomain-like_sf"/>
</dbReference>
<dbReference type="PATRIC" id="fig|1131935.3.peg.2616"/>
<dbReference type="InterPro" id="IPR036271">
    <property type="entry name" value="Tet_transcr_reg_TetR-rel_C_sf"/>
</dbReference>
<dbReference type="Gene3D" id="1.10.10.60">
    <property type="entry name" value="Homeodomain-like"/>
    <property type="match status" value="1"/>
</dbReference>
<comment type="caution">
    <text evidence="4">The sequence shown here is derived from an EMBL/GenBank/DDBJ whole genome shotgun (WGS) entry which is preliminary data.</text>
</comment>
<evidence type="ECO:0000259" key="3">
    <source>
        <dbReference type="PROSITE" id="PS50977"/>
    </source>
</evidence>
<sequence length="195" mass="22281">MRERIMKAFIEELLDKGMKFTMDDLAGRLGISKRTLYEHFSSKAELLDTIIVQALEEADRKTEAIMEDASMPLLDKIKAVMTVLPNHFELVDNRILDQMKRVFPEQWAKIDQSLKDDWATLRFLIEQGMEQGLIRKQSVPLLMKVITDAVNSTLDQRFFARQRIALPEAMDAIADVLLFGLVPRSEADQAGGARE</sequence>
<dbReference type="OrthoDB" id="9812134at2"/>